<reference evidence="2 3" key="1">
    <citation type="submission" date="2012-05" db="EMBL/GenBank/DDBJ databases">
        <title>Finished chromosome of genome of Chamaesiphon sp. PCC 6605.</title>
        <authorList>
            <consortium name="US DOE Joint Genome Institute"/>
            <person name="Gugger M."/>
            <person name="Coursin T."/>
            <person name="Rippka R."/>
            <person name="Tandeau De Marsac N."/>
            <person name="Huntemann M."/>
            <person name="Wei C.-L."/>
            <person name="Han J."/>
            <person name="Detter J.C."/>
            <person name="Han C."/>
            <person name="Tapia R."/>
            <person name="Chen A."/>
            <person name="Kyrpides N."/>
            <person name="Mavromatis K."/>
            <person name="Markowitz V."/>
            <person name="Szeto E."/>
            <person name="Ivanova N."/>
            <person name="Pagani I."/>
            <person name="Pati A."/>
            <person name="Goodwin L."/>
            <person name="Nordberg H.P."/>
            <person name="Cantor M.N."/>
            <person name="Hua S.X."/>
            <person name="Woyke T."/>
            <person name="Kerfeld C.A."/>
        </authorList>
    </citation>
    <scope>NUCLEOTIDE SEQUENCE [LARGE SCALE GENOMIC DNA]</scope>
    <source>
        <strain evidence="3">ATCC 27169 / PCC 6605</strain>
    </source>
</reference>
<accession>K9UIB7</accession>
<dbReference type="KEGG" id="cmp:Cha6605_3184"/>
<dbReference type="RefSeq" id="WP_015160335.1">
    <property type="nucleotide sequence ID" value="NC_019697.1"/>
</dbReference>
<feature type="transmembrane region" description="Helical" evidence="1">
    <location>
        <begin position="6"/>
        <end position="25"/>
    </location>
</feature>
<keyword evidence="1" id="KW-1133">Transmembrane helix</keyword>
<gene>
    <name evidence="2" type="ORF">Cha6605_3184</name>
</gene>
<keyword evidence="1" id="KW-0812">Transmembrane</keyword>
<dbReference type="AlphaFoldDB" id="K9UIB7"/>
<dbReference type="STRING" id="1173020.Cha6605_3184"/>
<evidence type="ECO:0000313" key="2">
    <source>
        <dbReference type="EMBL" id="AFY94196.1"/>
    </source>
</evidence>
<organism evidence="2 3">
    <name type="scientific">Chamaesiphon minutus (strain ATCC 27169 / PCC 6605)</name>
    <dbReference type="NCBI Taxonomy" id="1173020"/>
    <lineage>
        <taxon>Bacteria</taxon>
        <taxon>Bacillati</taxon>
        <taxon>Cyanobacteriota</taxon>
        <taxon>Cyanophyceae</taxon>
        <taxon>Gomontiellales</taxon>
        <taxon>Chamaesiphonaceae</taxon>
        <taxon>Chamaesiphon</taxon>
    </lineage>
</organism>
<sequence length="112" mass="12235">MELIPGIIAYFIGAYMCCVSRVFVWRIASHWSKIWVADASQADSQILSLSVVITGLIVFGISVFIWSIANHINYKFTEKGFVATGAAGLAIALAVSQNDWLDEIAAKMTYAS</sequence>
<evidence type="ECO:0000313" key="3">
    <source>
        <dbReference type="Proteomes" id="UP000010366"/>
    </source>
</evidence>
<proteinExistence type="predicted"/>
<dbReference type="OrthoDB" id="9840731at2"/>
<dbReference type="EMBL" id="CP003600">
    <property type="protein sequence ID" value="AFY94196.1"/>
    <property type="molecule type" value="Genomic_DNA"/>
</dbReference>
<protein>
    <submittedName>
        <fullName evidence="2">Uncharacterized protein</fullName>
    </submittedName>
</protein>
<dbReference type="Proteomes" id="UP000010366">
    <property type="component" value="Chromosome"/>
</dbReference>
<name>K9UIB7_CHAP6</name>
<evidence type="ECO:0000256" key="1">
    <source>
        <dbReference type="SAM" id="Phobius"/>
    </source>
</evidence>
<keyword evidence="1" id="KW-0472">Membrane</keyword>
<feature type="transmembrane region" description="Helical" evidence="1">
    <location>
        <begin position="46"/>
        <end position="69"/>
    </location>
</feature>
<dbReference type="HOGENOM" id="CLU_2141408_0_0_3"/>
<keyword evidence="3" id="KW-1185">Reference proteome</keyword>